<keyword evidence="1" id="KW-0812">Transmembrane</keyword>
<proteinExistence type="predicted"/>
<organism evidence="2 3">
    <name type="scientific">Butyrivibrio hungatei</name>
    <dbReference type="NCBI Taxonomy" id="185008"/>
    <lineage>
        <taxon>Bacteria</taxon>
        <taxon>Bacillati</taxon>
        <taxon>Bacillota</taxon>
        <taxon>Clostridia</taxon>
        <taxon>Lachnospirales</taxon>
        <taxon>Lachnospiraceae</taxon>
        <taxon>Butyrivibrio</taxon>
    </lineage>
</organism>
<dbReference type="EMBL" id="FMUR01000004">
    <property type="protein sequence ID" value="SCX82685.1"/>
    <property type="molecule type" value="Genomic_DNA"/>
</dbReference>
<gene>
    <name evidence="2" type="ORF">SAMN02910451_00421</name>
</gene>
<keyword evidence="1" id="KW-0472">Membrane</keyword>
<sequence>MSLHRVYKGDFGYITYRKKVAIFRTVICLAITVGIYLTGLFRYGSQKNVMSIIAALGCLPTGWSAVNMIMFIKARACTESDKNRIEACRGGLLIHYDHVITAYDKNFNVSASTVLDKNICCYSSDEDIDEIDCEKHIKKMIAQSGYSSYSIKIFTDIDKFCERLTQLEKLRSDKNIDPVAIEESWIPGTTQTPASILLSISL</sequence>
<feature type="transmembrane region" description="Helical" evidence="1">
    <location>
        <begin position="21"/>
        <end position="43"/>
    </location>
</feature>
<dbReference type="Proteomes" id="UP000183047">
    <property type="component" value="Unassembled WGS sequence"/>
</dbReference>
<protein>
    <submittedName>
        <fullName evidence="2">Uncharacterized protein</fullName>
    </submittedName>
</protein>
<feature type="transmembrane region" description="Helical" evidence="1">
    <location>
        <begin position="49"/>
        <end position="72"/>
    </location>
</feature>
<evidence type="ECO:0000313" key="2">
    <source>
        <dbReference type="EMBL" id="SCX82685.1"/>
    </source>
</evidence>
<reference evidence="3" key="1">
    <citation type="submission" date="2016-10" db="EMBL/GenBank/DDBJ databases">
        <authorList>
            <person name="Varghese N."/>
            <person name="Submissions S."/>
        </authorList>
    </citation>
    <scope>NUCLEOTIDE SEQUENCE [LARGE SCALE GENOMIC DNA]</scope>
    <source>
        <strain evidence="3">XBD2006</strain>
    </source>
</reference>
<name>A0A1G5AXT7_9FIRM</name>
<evidence type="ECO:0000313" key="3">
    <source>
        <dbReference type="Proteomes" id="UP000183047"/>
    </source>
</evidence>
<dbReference type="RefSeq" id="WP_074461223.1">
    <property type="nucleotide sequence ID" value="NZ_FMUR01000004.1"/>
</dbReference>
<dbReference type="AlphaFoldDB" id="A0A1G5AXT7"/>
<keyword evidence="1" id="KW-1133">Transmembrane helix</keyword>
<accession>A0A1G5AXT7</accession>
<keyword evidence="3" id="KW-1185">Reference proteome</keyword>
<evidence type="ECO:0000256" key="1">
    <source>
        <dbReference type="SAM" id="Phobius"/>
    </source>
</evidence>